<dbReference type="CDD" id="cd01647">
    <property type="entry name" value="RT_LTR"/>
    <property type="match status" value="1"/>
</dbReference>
<organism evidence="1 2">
    <name type="scientific">Hibiscus sabdariffa</name>
    <name type="common">roselle</name>
    <dbReference type="NCBI Taxonomy" id="183260"/>
    <lineage>
        <taxon>Eukaryota</taxon>
        <taxon>Viridiplantae</taxon>
        <taxon>Streptophyta</taxon>
        <taxon>Embryophyta</taxon>
        <taxon>Tracheophyta</taxon>
        <taxon>Spermatophyta</taxon>
        <taxon>Magnoliopsida</taxon>
        <taxon>eudicotyledons</taxon>
        <taxon>Gunneridae</taxon>
        <taxon>Pentapetalae</taxon>
        <taxon>rosids</taxon>
        <taxon>malvids</taxon>
        <taxon>Malvales</taxon>
        <taxon>Malvaceae</taxon>
        <taxon>Malvoideae</taxon>
        <taxon>Hibiscus</taxon>
    </lineage>
</organism>
<comment type="caution">
    <text evidence="1">The sequence shown here is derived from an EMBL/GenBank/DDBJ whole genome shotgun (WGS) entry which is preliminary data.</text>
</comment>
<name>A0ABR2GBE2_9ROSI</name>
<dbReference type="EMBL" id="JBBPBM010000001">
    <property type="protein sequence ID" value="KAK8600231.1"/>
    <property type="molecule type" value="Genomic_DNA"/>
</dbReference>
<dbReference type="SUPFAM" id="SSF56672">
    <property type="entry name" value="DNA/RNA polymerases"/>
    <property type="match status" value="2"/>
</dbReference>
<dbReference type="InterPro" id="IPR043502">
    <property type="entry name" value="DNA/RNA_pol_sf"/>
</dbReference>
<evidence type="ECO:0000313" key="1">
    <source>
        <dbReference type="EMBL" id="KAK8600231.1"/>
    </source>
</evidence>
<protein>
    <recommendedName>
        <fullName evidence="3">Reverse transcriptase domain-containing protein</fullName>
    </recommendedName>
</protein>
<proteinExistence type="predicted"/>
<gene>
    <name evidence="1" type="ORF">V6N12_050087</name>
</gene>
<sequence length="592" mass="68127">MCKLPTTRIIRAYTSPIVLRRTASLRDEDDRCRKWRSTCQHDTKSTRELISTMAANSQQFSCEPSRWVHEINHPTDCCPCLQEEAQVNAVNFPGPPQRPYNPYSNSYNPGWKVHPNFSYAQNQKPNQVYKQKLTQQQQYQHPKASLESIVERLALSQEKFQNRTKTHPQEIDKQISQLAQTMGRLESQDFYVIRMEHDRLNASSEILLGRPFLGTSNTKIEAPKLELKQLPEHLMYAFLGENETLHVIVSNKLTKAEENDLVIVLRAHKEAIGWTLADIKGLSPSTSMHKINTEEGVRPSREGQHRLNPPMMEVVKKEIQKILDAYIIYPISDSNWVSPIHVVPKKTGFTVIENSEGELVPTRVQNGWRVCIDYRKLNSVTRKDHFPLPFIDQMIERLAEKSHYCCLDGFSVFFPNPMAPKDQEKTTFTFNAFSGENETLPVIVSNKLTKAAKNDLVIVLRAHKEAIGWNLADIERHSPSTCMYKINTEEGARPSREGQRRLNPPMMEVVKKEIQKLLDTDIIYPISDSNWVSPIHVVPKKTGVTVIENSEGELVPTRVQNGWRVCIDYRKLNSLTRKDHFPLPFIDQMIER</sequence>
<keyword evidence="2" id="KW-1185">Reference proteome</keyword>
<dbReference type="PANTHER" id="PTHR24559">
    <property type="entry name" value="TRANSPOSON TY3-I GAG-POL POLYPROTEIN"/>
    <property type="match status" value="1"/>
</dbReference>
<reference evidence="1 2" key="1">
    <citation type="journal article" date="2024" name="G3 (Bethesda)">
        <title>Genome assembly of Hibiscus sabdariffa L. provides insights into metabolisms of medicinal natural products.</title>
        <authorList>
            <person name="Kim T."/>
        </authorList>
    </citation>
    <scope>NUCLEOTIDE SEQUENCE [LARGE SCALE GENOMIC DNA]</scope>
    <source>
        <strain evidence="1">TK-2024</strain>
        <tissue evidence="1">Old leaves</tissue>
    </source>
</reference>
<evidence type="ECO:0000313" key="2">
    <source>
        <dbReference type="Proteomes" id="UP001472677"/>
    </source>
</evidence>
<dbReference type="PANTHER" id="PTHR24559:SF445">
    <property type="entry name" value="RNA-DIRECTED DNA POLYMERASE HOMOLOG"/>
    <property type="match status" value="1"/>
</dbReference>
<evidence type="ECO:0008006" key="3">
    <source>
        <dbReference type="Google" id="ProtNLM"/>
    </source>
</evidence>
<dbReference type="Proteomes" id="UP001472677">
    <property type="component" value="Unassembled WGS sequence"/>
</dbReference>
<accession>A0ABR2GBE2</accession>
<dbReference type="InterPro" id="IPR053134">
    <property type="entry name" value="RNA-dir_DNA_polymerase"/>
</dbReference>
<dbReference type="Gene3D" id="3.10.10.10">
    <property type="entry name" value="HIV Type 1 Reverse Transcriptase, subunit A, domain 1"/>
    <property type="match status" value="2"/>
</dbReference>